<organism evidence="2 3">
    <name type="scientific">Globisporangium ultimum (strain ATCC 200006 / CBS 805.95 / DAOM BR144)</name>
    <name type="common">Pythium ultimum</name>
    <dbReference type="NCBI Taxonomy" id="431595"/>
    <lineage>
        <taxon>Eukaryota</taxon>
        <taxon>Sar</taxon>
        <taxon>Stramenopiles</taxon>
        <taxon>Oomycota</taxon>
        <taxon>Peronosporomycetes</taxon>
        <taxon>Pythiales</taxon>
        <taxon>Pythiaceae</taxon>
        <taxon>Globisporangium</taxon>
    </lineage>
</organism>
<sequence>SEEAWRRENARLRNQLAASSKRESVQAQQIQSYEDQLAKCKQEMEQLRASAAADSSSTNHTANSSRPPEAIMSAAVDGDGVSAREHEMLRLIMELIGTDTVRVLLAENPRATPAELREQLVQFHHREQQHHQEQRSPVSRRSASDKSSSPVPPPLRGTRASTKTLPLPQPHLVLDGSSPALDAIYEK</sequence>
<reference evidence="3" key="2">
    <citation type="submission" date="2010-04" db="EMBL/GenBank/DDBJ databases">
        <authorList>
            <person name="Buell R."/>
            <person name="Hamilton J."/>
            <person name="Hostetler J."/>
        </authorList>
    </citation>
    <scope>NUCLEOTIDE SEQUENCE [LARGE SCALE GENOMIC DNA]</scope>
    <source>
        <strain evidence="3">DAOM:BR144</strain>
    </source>
</reference>
<feature type="compositionally biased region" description="Basic and acidic residues" evidence="1">
    <location>
        <begin position="124"/>
        <end position="134"/>
    </location>
</feature>
<protein>
    <submittedName>
        <fullName evidence="2">Uncharacterized protein</fullName>
    </submittedName>
</protein>
<feature type="compositionally biased region" description="Polar residues" evidence="1">
    <location>
        <begin position="53"/>
        <end position="66"/>
    </location>
</feature>
<dbReference type="InParanoid" id="K3W8D2"/>
<feature type="region of interest" description="Disordered" evidence="1">
    <location>
        <begin position="124"/>
        <end position="187"/>
    </location>
</feature>
<accession>K3W8D2</accession>
<name>K3W8D2_GLOUD</name>
<evidence type="ECO:0000313" key="3">
    <source>
        <dbReference type="Proteomes" id="UP000019132"/>
    </source>
</evidence>
<dbReference type="AlphaFoldDB" id="K3W8D2"/>
<feature type="compositionally biased region" description="Low complexity" evidence="1">
    <location>
        <begin position="135"/>
        <end position="149"/>
    </location>
</feature>
<dbReference type="VEuPathDB" id="FungiDB:PYU1_G001223"/>
<reference evidence="3" key="1">
    <citation type="journal article" date="2010" name="Genome Biol.">
        <title>Genome sequence of the necrotrophic plant pathogen Pythium ultimum reveals original pathogenicity mechanisms and effector repertoire.</title>
        <authorList>
            <person name="Levesque C.A."/>
            <person name="Brouwer H."/>
            <person name="Cano L."/>
            <person name="Hamilton J.P."/>
            <person name="Holt C."/>
            <person name="Huitema E."/>
            <person name="Raffaele S."/>
            <person name="Robideau G.P."/>
            <person name="Thines M."/>
            <person name="Win J."/>
            <person name="Zerillo M.M."/>
            <person name="Beakes G.W."/>
            <person name="Boore J.L."/>
            <person name="Busam D."/>
            <person name="Dumas B."/>
            <person name="Ferriera S."/>
            <person name="Fuerstenberg S.I."/>
            <person name="Gachon C.M."/>
            <person name="Gaulin E."/>
            <person name="Govers F."/>
            <person name="Grenville-Briggs L."/>
            <person name="Horner N."/>
            <person name="Hostetler J."/>
            <person name="Jiang R.H."/>
            <person name="Johnson J."/>
            <person name="Krajaejun T."/>
            <person name="Lin H."/>
            <person name="Meijer H.J."/>
            <person name="Moore B."/>
            <person name="Morris P."/>
            <person name="Phuntmart V."/>
            <person name="Puiu D."/>
            <person name="Shetty J."/>
            <person name="Stajich J.E."/>
            <person name="Tripathy S."/>
            <person name="Wawra S."/>
            <person name="van West P."/>
            <person name="Whitty B.R."/>
            <person name="Coutinho P.M."/>
            <person name="Henrissat B."/>
            <person name="Martin F."/>
            <person name="Thomas P.D."/>
            <person name="Tyler B.M."/>
            <person name="De Vries R.P."/>
            <person name="Kamoun S."/>
            <person name="Yandell M."/>
            <person name="Tisserat N."/>
            <person name="Buell C.R."/>
        </authorList>
    </citation>
    <scope>NUCLEOTIDE SEQUENCE</scope>
    <source>
        <strain evidence="3">DAOM:BR144</strain>
    </source>
</reference>
<proteinExistence type="predicted"/>
<dbReference type="EnsemblProtists" id="PYU1_T001223">
    <property type="protein sequence ID" value="PYU1_T001223"/>
    <property type="gene ID" value="PYU1_G001223"/>
</dbReference>
<dbReference type="Proteomes" id="UP000019132">
    <property type="component" value="Unassembled WGS sequence"/>
</dbReference>
<dbReference type="eggNOG" id="ENOG502SZIR">
    <property type="taxonomic scope" value="Eukaryota"/>
</dbReference>
<dbReference type="EMBL" id="GL376626">
    <property type="status" value="NOT_ANNOTATED_CDS"/>
    <property type="molecule type" value="Genomic_DNA"/>
</dbReference>
<feature type="region of interest" description="Disordered" evidence="1">
    <location>
        <begin position="45"/>
        <end position="70"/>
    </location>
</feature>
<dbReference type="HOGENOM" id="CLU_1451339_0_0_1"/>
<keyword evidence="3" id="KW-1185">Reference proteome</keyword>
<reference evidence="2" key="3">
    <citation type="submission" date="2015-02" db="UniProtKB">
        <authorList>
            <consortium name="EnsemblProtists"/>
        </authorList>
    </citation>
    <scope>IDENTIFICATION</scope>
    <source>
        <strain evidence="2">DAOM BR144</strain>
    </source>
</reference>
<evidence type="ECO:0000313" key="2">
    <source>
        <dbReference type="EnsemblProtists" id="PYU1_T001223"/>
    </source>
</evidence>
<evidence type="ECO:0000256" key="1">
    <source>
        <dbReference type="SAM" id="MobiDB-lite"/>
    </source>
</evidence>